<dbReference type="Pfam" id="PF07916">
    <property type="entry name" value="TraG_N"/>
    <property type="match status" value="1"/>
</dbReference>
<protein>
    <submittedName>
        <fullName evidence="4">Conjugal transfer protein TraG N-terminal domain-containing protein</fullName>
    </submittedName>
</protein>
<feature type="transmembrane region" description="Helical" evidence="2">
    <location>
        <begin position="418"/>
        <end position="435"/>
    </location>
</feature>
<reference evidence="4" key="2">
    <citation type="journal article" date="2021" name="PeerJ">
        <title>Extensive microbial diversity within the chicken gut microbiome revealed by metagenomics and culture.</title>
        <authorList>
            <person name="Gilroy R."/>
            <person name="Ravi A."/>
            <person name="Getino M."/>
            <person name="Pursley I."/>
            <person name="Horton D.L."/>
            <person name="Alikhan N.F."/>
            <person name="Baker D."/>
            <person name="Gharbi K."/>
            <person name="Hall N."/>
            <person name="Watson M."/>
            <person name="Adriaenssens E.M."/>
            <person name="Foster-Nyarko E."/>
            <person name="Jarju S."/>
            <person name="Secka A."/>
            <person name="Antonio M."/>
            <person name="Oren A."/>
            <person name="Chaudhuri R.R."/>
            <person name="La Ragione R."/>
            <person name="Hildebrand F."/>
            <person name="Pallen M.J."/>
        </authorList>
    </citation>
    <scope>NUCLEOTIDE SEQUENCE</scope>
    <source>
        <strain evidence="4">7463</strain>
    </source>
</reference>
<evidence type="ECO:0000256" key="1">
    <source>
        <dbReference type="SAM" id="MobiDB-lite"/>
    </source>
</evidence>
<evidence type="ECO:0000313" key="4">
    <source>
        <dbReference type="EMBL" id="HIU37789.1"/>
    </source>
</evidence>
<keyword evidence="2" id="KW-0812">Transmembrane</keyword>
<dbReference type="Proteomes" id="UP000824083">
    <property type="component" value="Unassembled WGS sequence"/>
</dbReference>
<dbReference type="InterPro" id="IPR012931">
    <property type="entry name" value="TraG_N_Proteobacteria"/>
</dbReference>
<feature type="transmembrane region" description="Helical" evidence="2">
    <location>
        <begin position="33"/>
        <end position="53"/>
    </location>
</feature>
<keyword evidence="2" id="KW-0472">Membrane</keyword>
<keyword evidence="2" id="KW-1133">Transmembrane helix</keyword>
<feature type="region of interest" description="Disordered" evidence="1">
    <location>
        <begin position="590"/>
        <end position="618"/>
    </location>
</feature>
<evidence type="ECO:0000313" key="5">
    <source>
        <dbReference type="Proteomes" id="UP000824083"/>
    </source>
</evidence>
<organism evidence="4 5">
    <name type="scientific">Candidatus Aphodousia faecigallinarum</name>
    <dbReference type="NCBI Taxonomy" id="2840677"/>
    <lineage>
        <taxon>Bacteria</taxon>
        <taxon>Pseudomonadati</taxon>
        <taxon>Pseudomonadota</taxon>
        <taxon>Betaproteobacteria</taxon>
        <taxon>Burkholderiales</taxon>
        <taxon>Sutterellaceae</taxon>
        <taxon>Sutterellaceae incertae sedis</taxon>
        <taxon>Candidatus Aphodousia</taxon>
    </lineage>
</organism>
<feature type="transmembrane region" description="Helical" evidence="2">
    <location>
        <begin position="365"/>
        <end position="384"/>
    </location>
</feature>
<gene>
    <name evidence="4" type="ORF">IAC56_05895</name>
</gene>
<feature type="transmembrane region" description="Helical" evidence="2">
    <location>
        <begin position="335"/>
        <end position="359"/>
    </location>
</feature>
<evidence type="ECO:0000259" key="3">
    <source>
        <dbReference type="Pfam" id="PF07916"/>
    </source>
</evidence>
<comment type="caution">
    <text evidence="4">The sequence shown here is derived from an EMBL/GenBank/DDBJ whole genome shotgun (WGS) entry which is preliminary data.</text>
</comment>
<dbReference type="EMBL" id="DVMY01000091">
    <property type="protein sequence ID" value="HIU37789.1"/>
    <property type="molecule type" value="Genomic_DNA"/>
</dbReference>
<dbReference type="AlphaFoldDB" id="A0A9D1IKM8"/>
<feature type="domain" description="TraG N-terminal Proteobacteria" evidence="3">
    <location>
        <begin position="4"/>
        <end position="456"/>
    </location>
</feature>
<accession>A0A9D1IKM8</accession>
<reference evidence="4" key="1">
    <citation type="submission" date="2020-10" db="EMBL/GenBank/DDBJ databases">
        <authorList>
            <person name="Gilroy R."/>
        </authorList>
    </citation>
    <scope>NUCLEOTIDE SEQUENCE</scope>
    <source>
        <strain evidence="4">7463</strain>
    </source>
</reference>
<evidence type="ECO:0000256" key="2">
    <source>
        <dbReference type="SAM" id="Phobius"/>
    </source>
</evidence>
<proteinExistence type="predicted"/>
<name>A0A9D1IKM8_9BURK</name>
<sequence length="1000" mass="107324">MSMEFFAYWNGNQIRDLFEAVVAITGSSDYLGLLRTLVLFGFLCVITVCALRYRGLEGGSFIFAVALFYGVCLVPKVDLAINDERSGSVYVVADVPLGLGFMASTTSRIGHWLTDIFEDTFAGIEAERFSRFGMVFPERALNAILAAGPVTPQGRLLISDFNRNCVMPELIDYPQKIEALSNSGNIWQSISQTGWVNPARKTSDTSGNWIGCDEAIAFIDNHMASTELPAIQKHLAMKLLPDQADASSLILRVLPQAETLLLGVSQSLASSIKHSVFMNTLQSDIENVAALAGHPLATATALAKAQGNLSSEINYRTMAEIAKEALPKVRNSLEFIILAAFPLIFIMVLAAGHMAGAILRSYFTLLIWVQLWAPISAVMNYLIIHTDSHPMTQIINEYGANTIQAANLIREAGASSQAIAGFLTILAPVIAFAIAKGSDFATAQLAASVMAPAQSAAQSQGASLTAGNISLGNTSWGNVSTNVQTGNKSDLSMGFTDSGMLKTQSAYGSVTRSASGMVTGMSMTPISMGVSTSLSMGESNSQSTQSGISNSFGFSESIQALRSFSTQTSDKSMAGFTRLLNSVVSQQSGLQSADSRMEQSGATVTSTDSQSLGSHLSNSQSAAIRSRLGVALSSALNLPHNESSSSALSVNGSTTNLTSQTKLNDSKVFKLNEQSSLSDKGSSFSSTNDAQIQTSQQLLDSVGQEQNTTNAKQRQEAYKTLLSATRQIAQSTSDAGIRSAAQNFEAQLTQAYQYGNQQAFQQSANQSASSQLGYVSNQDMRTLMDNSPFAMQKAIETFGSAEAAQNALFHSPAARSHFAQALHEDMSATGFNDGQSLPLATIDIDTMARPHRQSYENELIAQFDEALSANRLDTQIAQQSTIGDQSVTESPNVSQINRVVNQERESIAAGQQSLNLELYAERGTTMSAKSIYEEKQSGLSTVFGNAYLGGALYNSPTEYKERLKNQSKENTEIKNSLNELGQRENVELSDFEKSIQKSFP</sequence>